<dbReference type="OrthoDB" id="5392779at2759"/>
<dbReference type="EMBL" id="KI965145">
    <property type="protein sequence ID" value="EUC26767.1"/>
    <property type="molecule type" value="Genomic_DNA"/>
</dbReference>
<dbReference type="PANTHER" id="PTHR47840">
    <property type="entry name" value="ZN(II)2CYS6 TRANSCRIPTION FACTOR (EUROFUNG)-RELATED"/>
    <property type="match status" value="1"/>
</dbReference>
<gene>
    <name evidence="5" type="ORF">COCCADRAFT_31529</name>
</gene>
<evidence type="ECO:0000313" key="5">
    <source>
        <dbReference type="EMBL" id="EUC26767.1"/>
    </source>
</evidence>
<evidence type="ECO:0000256" key="1">
    <source>
        <dbReference type="ARBA" id="ARBA00023015"/>
    </source>
</evidence>
<dbReference type="AlphaFoldDB" id="W6XI70"/>
<dbReference type="PANTHER" id="PTHR47840:SF1">
    <property type="entry name" value="ZN(II)2CYS6 TRANSCRIPTION FACTOR (EUROFUNG)"/>
    <property type="match status" value="1"/>
</dbReference>
<accession>W6XI70</accession>
<proteinExistence type="predicted"/>
<dbReference type="CDD" id="cd12148">
    <property type="entry name" value="fungal_TF_MHR"/>
    <property type="match status" value="1"/>
</dbReference>
<organism evidence="5 6">
    <name type="scientific">Cochliobolus carbonum (strain 26-R-13)</name>
    <name type="common">Maize leaf spot fungus</name>
    <name type="synonym">Bipolaris zeicola</name>
    <dbReference type="NCBI Taxonomy" id="930089"/>
    <lineage>
        <taxon>Eukaryota</taxon>
        <taxon>Fungi</taxon>
        <taxon>Dikarya</taxon>
        <taxon>Ascomycota</taxon>
        <taxon>Pezizomycotina</taxon>
        <taxon>Dothideomycetes</taxon>
        <taxon>Pleosporomycetidae</taxon>
        <taxon>Pleosporales</taxon>
        <taxon>Pleosporineae</taxon>
        <taxon>Pleosporaceae</taxon>
        <taxon>Bipolaris</taxon>
    </lineage>
</organism>
<evidence type="ECO:0008006" key="7">
    <source>
        <dbReference type="Google" id="ProtNLM"/>
    </source>
</evidence>
<dbReference type="STRING" id="930089.W6XI70"/>
<dbReference type="KEGG" id="bze:COCCADRAFT_31529"/>
<reference evidence="5 6" key="1">
    <citation type="journal article" date="2013" name="PLoS Genet.">
        <title>Comparative genome structure, secondary metabolite, and effector coding capacity across Cochliobolus pathogens.</title>
        <authorList>
            <person name="Condon B.J."/>
            <person name="Leng Y."/>
            <person name="Wu D."/>
            <person name="Bushley K.E."/>
            <person name="Ohm R.A."/>
            <person name="Otillar R."/>
            <person name="Martin J."/>
            <person name="Schackwitz W."/>
            <person name="Grimwood J."/>
            <person name="MohdZainudin N."/>
            <person name="Xue C."/>
            <person name="Wang R."/>
            <person name="Manning V.A."/>
            <person name="Dhillon B."/>
            <person name="Tu Z.J."/>
            <person name="Steffenson B.J."/>
            <person name="Salamov A."/>
            <person name="Sun H."/>
            <person name="Lowry S."/>
            <person name="LaButti K."/>
            <person name="Han J."/>
            <person name="Copeland A."/>
            <person name="Lindquist E."/>
            <person name="Barry K."/>
            <person name="Schmutz J."/>
            <person name="Baker S.E."/>
            <person name="Ciuffetti L.M."/>
            <person name="Grigoriev I.V."/>
            <person name="Zhong S."/>
            <person name="Turgeon B.G."/>
        </authorList>
    </citation>
    <scope>NUCLEOTIDE SEQUENCE [LARGE SCALE GENOMIC DNA]</scope>
    <source>
        <strain evidence="5 6">26-R-13</strain>
    </source>
</reference>
<feature type="compositionally biased region" description="Polar residues" evidence="4">
    <location>
        <begin position="642"/>
        <end position="658"/>
    </location>
</feature>
<name>W6XI70_COCC2</name>
<evidence type="ECO:0000256" key="4">
    <source>
        <dbReference type="SAM" id="MobiDB-lite"/>
    </source>
</evidence>
<feature type="region of interest" description="Disordered" evidence="4">
    <location>
        <begin position="148"/>
        <end position="189"/>
    </location>
</feature>
<keyword evidence="3" id="KW-0539">Nucleus</keyword>
<feature type="region of interest" description="Disordered" evidence="4">
    <location>
        <begin position="630"/>
        <end position="658"/>
    </location>
</feature>
<dbReference type="eggNOG" id="ENOG502SJ8Q">
    <property type="taxonomic scope" value="Eukaryota"/>
</dbReference>
<dbReference type="GeneID" id="19146967"/>
<evidence type="ECO:0000256" key="2">
    <source>
        <dbReference type="ARBA" id="ARBA00023163"/>
    </source>
</evidence>
<keyword evidence="6" id="KW-1185">Reference proteome</keyword>
<dbReference type="HOGENOM" id="CLU_004804_2_0_1"/>
<keyword evidence="1" id="KW-0805">Transcription regulation</keyword>
<feature type="compositionally biased region" description="Low complexity" evidence="4">
    <location>
        <begin position="156"/>
        <end position="168"/>
    </location>
</feature>
<dbReference type="Proteomes" id="UP000053841">
    <property type="component" value="Unassembled WGS sequence"/>
</dbReference>
<keyword evidence="2" id="KW-0804">Transcription</keyword>
<dbReference type="RefSeq" id="XP_007718928.1">
    <property type="nucleotide sequence ID" value="XM_007720738.1"/>
</dbReference>
<evidence type="ECO:0000256" key="3">
    <source>
        <dbReference type="ARBA" id="ARBA00023242"/>
    </source>
</evidence>
<protein>
    <recommendedName>
        <fullName evidence="7">Zn(2)-C6 fungal-type domain-containing protein</fullName>
    </recommendedName>
</protein>
<evidence type="ECO:0000313" key="6">
    <source>
        <dbReference type="Proteomes" id="UP000053841"/>
    </source>
</evidence>
<sequence>MTTPSTERHIRDRTLKQKMRRGTHSCSESKATETCLTTGRRRKVKCISIAGQERCKECHFRGSSCVEQCPNSGNTSAQKTKSMRERISELEAIIQTLLAERGTDPSANQSQPYIDDVEYPTPVPADNSPVANLPPHMRLFDNDVIAPVNDQPTVHTNSHSSGPSTTSSFVETTENGSCGEGTPGDASDKAWVNLRTSKDQYTREKLLECLDSGERLDDALQKNEQRWMIWRSRILAHPPNESFANWAKNIIHNGAPSDLGTLILLLGTGSDRKGSQNLIPLVATLITSDDDYTTTLSGIECSLLLSDYYCSIGQPRRAWLAIQRGLASAQLIGLHRRSSSPIASGIMLLLHYENQFLSLLLGTARGIYFHCSIEYAREDIRFFKSEMGAICSKFLIGTQDQREPSLSLVLELDQQLQALILAMPTTWKISQSEHSESAQLLLPDIEQDKILIQIRIQQLRTYLYLPLMLGSGSTQTIPPHMYEMSRIACLESSRELLRLYQFLSQQSLFENTLVDFMGFSAAMLIILTLLGCPKFRMGNESSRRTSNQDEQDWGFIETTISILNGRAESHDSKVIRQCLEVLRALSGARDPTDPIRPGCKYRLVVPFFGEILAQPGTKFGFISSSNNTTTPTKATTVHHSHPSNNMTSTSVLGSASNGSNAVHARNTMTISEFSGWDASRTIPELSEHAFNLLSQGLEHEENGNTFTEMSDVDLGLGMQPMRYNQQWQYLSDMDLNQDWLLLAEPSTSDLFVGNQ</sequence>